<keyword evidence="2" id="KW-1185">Reference proteome</keyword>
<evidence type="ECO:0000313" key="2">
    <source>
        <dbReference type="Proteomes" id="UP000813824"/>
    </source>
</evidence>
<reference evidence="1" key="1">
    <citation type="journal article" date="2021" name="New Phytol.">
        <title>Evolutionary innovations through gain and loss of genes in the ectomycorrhizal Boletales.</title>
        <authorList>
            <person name="Wu G."/>
            <person name="Miyauchi S."/>
            <person name="Morin E."/>
            <person name="Kuo A."/>
            <person name="Drula E."/>
            <person name="Varga T."/>
            <person name="Kohler A."/>
            <person name="Feng B."/>
            <person name="Cao Y."/>
            <person name="Lipzen A."/>
            <person name="Daum C."/>
            <person name="Hundley H."/>
            <person name="Pangilinan J."/>
            <person name="Johnson J."/>
            <person name="Barry K."/>
            <person name="LaButti K."/>
            <person name="Ng V."/>
            <person name="Ahrendt S."/>
            <person name="Min B."/>
            <person name="Choi I.G."/>
            <person name="Park H."/>
            <person name="Plett J.M."/>
            <person name="Magnuson J."/>
            <person name="Spatafora J.W."/>
            <person name="Nagy L.G."/>
            <person name="Henrissat B."/>
            <person name="Grigoriev I.V."/>
            <person name="Yang Z.L."/>
            <person name="Xu J."/>
            <person name="Martin F.M."/>
        </authorList>
    </citation>
    <scope>NUCLEOTIDE SEQUENCE</scope>
    <source>
        <strain evidence="1">KKN 215</strain>
    </source>
</reference>
<sequence>MATVSDKYEYALIFLHEARCFNWSLVFRSDVDKAKYERLASLVLRAFLQEAQAFPESTLLEHFWSRVCSCNERLDTNVTALFAIPRVVDSEVIEMVFLRLDPKTIDWAPILRMADDMLRYLGFPFFNTGANVSSSGSGFSIDDTINLSTDGLLREVHADGGLRGDIVLQSLAVRRDGPRCVVTKKNLRGKVHESGFHEEDTTLFGLNSDEELPEGYWYFSLARLIPLPCHSNIGFLEWIRIFAGDSCAERISAHVHGLRNVFNLELQAYRALGDLLWAIEATPTATGHKYIFRRFAPRRGIPTVFLEDGEELFFGRGVDHVCLSDQLPDPTLCNVRLAITQALHASGATRLVASLKEDADDTDYASVCFTQDEFLNILNAKLQLAGGSLLLSSEETDR</sequence>
<dbReference type="Proteomes" id="UP000813824">
    <property type="component" value="Unassembled WGS sequence"/>
</dbReference>
<name>A0A8K0XKK8_9AGAR</name>
<dbReference type="EMBL" id="JAEVFJ010000052">
    <property type="protein sequence ID" value="KAH8081341.1"/>
    <property type="molecule type" value="Genomic_DNA"/>
</dbReference>
<comment type="caution">
    <text evidence="1">The sequence shown here is derived from an EMBL/GenBank/DDBJ whole genome shotgun (WGS) entry which is preliminary data.</text>
</comment>
<evidence type="ECO:0000313" key="1">
    <source>
        <dbReference type="EMBL" id="KAH8081341.1"/>
    </source>
</evidence>
<protein>
    <submittedName>
        <fullName evidence="1">Uncharacterized protein</fullName>
    </submittedName>
</protein>
<dbReference type="AlphaFoldDB" id="A0A8K0XKK8"/>
<accession>A0A8K0XKK8</accession>
<dbReference type="OrthoDB" id="2833246at2759"/>
<organism evidence="1 2">
    <name type="scientific">Cristinia sonorae</name>
    <dbReference type="NCBI Taxonomy" id="1940300"/>
    <lineage>
        <taxon>Eukaryota</taxon>
        <taxon>Fungi</taxon>
        <taxon>Dikarya</taxon>
        <taxon>Basidiomycota</taxon>
        <taxon>Agaricomycotina</taxon>
        <taxon>Agaricomycetes</taxon>
        <taxon>Agaricomycetidae</taxon>
        <taxon>Agaricales</taxon>
        <taxon>Pleurotineae</taxon>
        <taxon>Stephanosporaceae</taxon>
        <taxon>Cristinia</taxon>
    </lineage>
</organism>
<gene>
    <name evidence="1" type="ORF">BXZ70DRAFT_959908</name>
</gene>
<proteinExistence type="predicted"/>